<reference evidence="5" key="1">
    <citation type="submission" date="2016-04" db="EMBL/GenBank/DDBJ databases">
        <authorList>
            <person name="Evans L.H."/>
            <person name="Alamgir A."/>
            <person name="Owens N."/>
            <person name="Weber N.D."/>
            <person name="Virtaneva K."/>
            <person name="Barbian K."/>
            <person name="Babar A."/>
            <person name="Rosenke K."/>
        </authorList>
    </citation>
    <scope>NUCLEOTIDE SEQUENCE [LARGE SCALE GENOMIC DNA]</scope>
    <source>
        <strain evidence="5">CBS 101.48</strain>
    </source>
</reference>
<dbReference type="PANTHER" id="PTHR36100">
    <property type="entry name" value="BUD SITE SELECTION PROTEIN 4"/>
    <property type="match status" value="1"/>
</dbReference>
<feature type="compositionally biased region" description="Polar residues" evidence="3">
    <location>
        <begin position="38"/>
        <end position="59"/>
    </location>
</feature>
<dbReference type="AlphaFoldDB" id="A0A168N0Y7"/>
<feature type="domain" description="PH" evidence="4">
    <location>
        <begin position="820"/>
        <end position="941"/>
    </location>
</feature>
<feature type="compositionally biased region" description="Basic and acidic residues" evidence="3">
    <location>
        <begin position="122"/>
        <end position="133"/>
    </location>
</feature>
<feature type="region of interest" description="Disordered" evidence="3">
    <location>
        <begin position="543"/>
        <end position="579"/>
    </location>
</feature>
<dbReference type="OMA" id="TACENIN"/>
<feature type="compositionally biased region" description="Basic and acidic residues" evidence="3">
    <location>
        <begin position="404"/>
        <end position="433"/>
    </location>
</feature>
<dbReference type="STRING" id="4829.A0A168N0Y7"/>
<dbReference type="SMART" id="SM00233">
    <property type="entry name" value="PH"/>
    <property type="match status" value="1"/>
</dbReference>
<dbReference type="InterPro" id="IPR011993">
    <property type="entry name" value="PH-like_dom_sf"/>
</dbReference>
<feature type="region of interest" description="Disordered" evidence="3">
    <location>
        <begin position="1"/>
        <end position="93"/>
    </location>
</feature>
<feature type="region of interest" description="Disordered" evidence="3">
    <location>
        <begin position="122"/>
        <end position="146"/>
    </location>
</feature>
<name>A0A168N0Y7_ABSGL</name>
<keyword evidence="1" id="KW-0132">Cell division</keyword>
<evidence type="ECO:0000313" key="5">
    <source>
        <dbReference type="EMBL" id="SAL99591.1"/>
    </source>
</evidence>
<protein>
    <recommendedName>
        <fullName evidence="4">PH domain-containing protein</fullName>
    </recommendedName>
</protein>
<dbReference type="GO" id="GO:0005525">
    <property type="term" value="F:GTP binding"/>
    <property type="evidence" value="ECO:0007669"/>
    <property type="project" value="TreeGrafter"/>
</dbReference>
<organism evidence="5">
    <name type="scientific">Absidia glauca</name>
    <name type="common">Pin mould</name>
    <dbReference type="NCBI Taxonomy" id="4829"/>
    <lineage>
        <taxon>Eukaryota</taxon>
        <taxon>Fungi</taxon>
        <taxon>Fungi incertae sedis</taxon>
        <taxon>Mucoromycota</taxon>
        <taxon>Mucoromycotina</taxon>
        <taxon>Mucoromycetes</taxon>
        <taxon>Mucorales</taxon>
        <taxon>Cunninghamellaceae</taxon>
        <taxon>Absidia</taxon>
    </lineage>
</organism>
<dbReference type="Proteomes" id="UP000078561">
    <property type="component" value="Unassembled WGS sequence"/>
</dbReference>
<dbReference type="PANTHER" id="PTHR36100:SF1">
    <property type="entry name" value="BUD SITE SELECTION PROTEIN 4"/>
    <property type="match status" value="1"/>
</dbReference>
<dbReference type="GO" id="GO:0051301">
    <property type="term" value="P:cell division"/>
    <property type="evidence" value="ECO:0007669"/>
    <property type="project" value="UniProtKB-KW"/>
</dbReference>
<evidence type="ECO:0000256" key="2">
    <source>
        <dbReference type="ARBA" id="ARBA00023306"/>
    </source>
</evidence>
<sequence>MLSSKRNDMETMATATATATNRFEQLRLLAEEGGGTGSRSPNLLSTANPAGRRQNSTRKYFQPGHLEERRRKVLQDDSETIKTEHGDRAGIEKLQKNHIRQREVESLAKQSRVRNNPLLKKFEQQHQQQERHPLSSSQARTSPANKKLNVNLETMSDRRISKGISTLKGGSFVSTSVFRRPQESTACENINHVTAPSNNTAVVSIAGTESTTDRNHQGGPMEARSVSPVDITQSEPFTDSAKSYDQSDTAINLGTKVDECLSVKSGTAEEDTFEFDDQPDNEELERRCKSYRASAEEDIQTINLTTLNNQQDITSTAWEHDVELPIAIKKTETPVSPNRKSHISTVSDTGSEQWFDSYDDYADSEPRKSATVSSSNIISSTAVDLAQCLPTQNLEQSVVCPRSRNSDDNAINEDKQQHSPEALHNKDDHERKSGTFSEKTLGGNDSLPRLSHETDISHETLKLHSPPLTDDESLCAWPQPSIKSDSQYHQYETSAQPPAPLPTAFPNEVKCDTNDTETKVADNKKNLTRSVVLATHSNYVVHPLSQFRSNDREDDPGDLPTTPTTPPQSSVRLPQEHYSEDVQQQQQAELSSLSKQQIQAQKTAENLQHPILPLIPETASSGYGKIYIRMTNAHDILLPLPSETTFVRCILSDGRQEYVSRYEILNSKVQFQYECTMDTYPNMIVSIALQVRPDPHVRPLSGFLNRLLFTSIHRQKKTLQGYVHPEEYFIGQARFALEDMTAACNQKTYSGSFDCFNSWFVQSTKERKRGTTTADGQIIKVVGQLAVDMLYLPVSDPSMNIPDSLQECDIALRIRQWHGTCWCSGYLSTRQKNELIWTRRYFRLIGSQLLGFRSSTDSKDYIVHYDITEAFQLIVAAEQILVNIDNNYQQEQPIFSQDTICENNRRGFFRITFSTGIHIDCVCDHVSDSEVWVKTLRAMIGPLPSHLNNGVTLQNHSNIMSHHDQKLQQWQQGLKQQICEYDASIKKLESENKELDSTLSQLDLKINETLSHFKGASNSDRAASMEARQEHVSQHAHTLEEELTAICNNVEKKMSDDCVDEVATKDAASLAYYRMLGLQVLKTDGSVHEIKSVSSDPPNIEGLDISSSANQFKTASKIWDSLGREEHEPVDGLFQTFQQNEMIQNSEVSGHCKILSLLHLCPQQTKATLVATRTIALTANTPLVLNLLAHSTKASKLPNL</sequence>
<evidence type="ECO:0000256" key="3">
    <source>
        <dbReference type="SAM" id="MobiDB-lite"/>
    </source>
</evidence>
<feature type="region of interest" description="Disordered" evidence="3">
    <location>
        <begin position="333"/>
        <end position="367"/>
    </location>
</feature>
<dbReference type="OrthoDB" id="2123378at2759"/>
<proteinExistence type="predicted"/>
<evidence type="ECO:0000259" key="4">
    <source>
        <dbReference type="PROSITE" id="PS50003"/>
    </source>
</evidence>
<dbReference type="InterPro" id="IPR052007">
    <property type="entry name" value="Bud4"/>
</dbReference>
<feature type="compositionally biased region" description="Basic and acidic residues" evidence="3">
    <location>
        <begin position="65"/>
        <end position="93"/>
    </location>
</feature>
<accession>A0A168N0Y7</accession>
<dbReference type="PROSITE" id="PS50003">
    <property type="entry name" value="PH_DOMAIN"/>
    <property type="match status" value="1"/>
</dbReference>
<feature type="region of interest" description="Disordered" evidence="3">
    <location>
        <begin position="478"/>
        <end position="502"/>
    </location>
</feature>
<gene>
    <name evidence="5" type="primary">ABSGL_05236.1 scaffold 6851</name>
</gene>
<keyword evidence="6" id="KW-1185">Reference proteome</keyword>
<evidence type="ECO:0000313" key="6">
    <source>
        <dbReference type="Proteomes" id="UP000078561"/>
    </source>
</evidence>
<dbReference type="EMBL" id="LT552921">
    <property type="protein sequence ID" value="SAL99591.1"/>
    <property type="molecule type" value="Genomic_DNA"/>
</dbReference>
<dbReference type="InParanoid" id="A0A168N0Y7"/>
<evidence type="ECO:0000256" key="1">
    <source>
        <dbReference type="ARBA" id="ARBA00022618"/>
    </source>
</evidence>
<feature type="compositionally biased region" description="Polar residues" evidence="3">
    <location>
        <begin position="481"/>
        <end position="496"/>
    </location>
</feature>
<dbReference type="SUPFAM" id="SSF50729">
    <property type="entry name" value="PH domain-like"/>
    <property type="match status" value="1"/>
</dbReference>
<dbReference type="InterPro" id="IPR001849">
    <property type="entry name" value="PH_domain"/>
</dbReference>
<dbReference type="Gene3D" id="2.30.29.30">
    <property type="entry name" value="Pleckstrin-homology domain (PH domain)/Phosphotyrosine-binding domain (PTB)"/>
    <property type="match status" value="1"/>
</dbReference>
<keyword evidence="2" id="KW-0131">Cell cycle</keyword>
<feature type="compositionally biased region" description="Polar residues" evidence="3">
    <location>
        <begin position="134"/>
        <end position="144"/>
    </location>
</feature>
<feature type="compositionally biased region" description="Polar residues" evidence="3">
    <location>
        <begin position="333"/>
        <end position="354"/>
    </location>
</feature>
<feature type="region of interest" description="Disordered" evidence="3">
    <location>
        <begin position="397"/>
        <end position="451"/>
    </location>
</feature>